<dbReference type="EMBL" id="FMCW01000001">
    <property type="protein sequence ID" value="SCE64927.1"/>
    <property type="molecule type" value="Genomic_DNA"/>
</dbReference>
<sequence length="400" mass="42768">MPGYDHAMSAPQPPEPIPGARLLFSLDPAVSHLNHGSFGAVPVNVQRVQQRLRDEMEANPLRFFGLSLVDRITHTRRHLAAFLGADPDGTALVGNATTGVAVVLQSLGLRPGDEVLTTDHGYGAVGFSVDRECRRTGATWRILPVPLTATDEQVVEIVRAGLRPGRTKLLVVDQLTSATARLFPVAAIVAAARTHGVPVLVDAAHAPGMLATPVASIGADFWVGNLHKWGYAPRGTAALVVAPPWRDRMEPLVVSWEQDAGFPGNVEWQATLDYTSWLAAPAGVWTLRSLGVERVRAHNAALAAYGQRVLGNALGVAPADLPEPGGPTVAMRIVPLPAGLATTIEAARALRERIAEELSAEVAVMSWDGRGWLRVCGQVYNAPHEYERLAARLPALLAQR</sequence>
<dbReference type="InterPro" id="IPR015421">
    <property type="entry name" value="PyrdxlP-dep_Trfase_major"/>
</dbReference>
<proteinExistence type="predicted"/>
<dbReference type="PANTHER" id="PTHR43092:SF2">
    <property type="entry name" value="HERCYNYLCYSTEINE SULFOXIDE LYASE"/>
    <property type="match status" value="1"/>
</dbReference>
<protein>
    <submittedName>
        <fullName evidence="3">Isopenicillin-N epimerase</fullName>
    </submittedName>
</protein>
<dbReference type="SUPFAM" id="SSF53383">
    <property type="entry name" value="PLP-dependent transferases"/>
    <property type="match status" value="1"/>
</dbReference>
<reference evidence="3 4" key="1">
    <citation type="submission" date="2016-06" db="EMBL/GenBank/DDBJ databases">
        <authorList>
            <person name="Kjaerup R.B."/>
            <person name="Dalgaard T.S."/>
            <person name="Juul-Madsen H.R."/>
        </authorList>
    </citation>
    <scope>NUCLEOTIDE SEQUENCE [LARGE SCALE GENOMIC DNA]</scope>
    <source>
        <strain evidence="3 4">DSM 45626</strain>
    </source>
</reference>
<evidence type="ECO:0000313" key="4">
    <source>
        <dbReference type="Proteomes" id="UP000199375"/>
    </source>
</evidence>
<dbReference type="Gene3D" id="3.90.1150.10">
    <property type="entry name" value="Aspartate Aminotransferase, domain 1"/>
    <property type="match status" value="1"/>
</dbReference>
<evidence type="ECO:0000259" key="2">
    <source>
        <dbReference type="Pfam" id="PF00266"/>
    </source>
</evidence>
<dbReference type="Pfam" id="PF00266">
    <property type="entry name" value="Aminotran_5"/>
    <property type="match status" value="1"/>
</dbReference>
<evidence type="ECO:0000313" key="3">
    <source>
        <dbReference type="EMBL" id="SCE64927.1"/>
    </source>
</evidence>
<dbReference type="InterPro" id="IPR015422">
    <property type="entry name" value="PyrdxlP-dep_Trfase_small"/>
</dbReference>
<dbReference type="Gene3D" id="3.40.640.10">
    <property type="entry name" value="Type I PLP-dependent aspartate aminotransferase-like (Major domain)"/>
    <property type="match status" value="1"/>
</dbReference>
<name>A0A1C4TZZ3_9ACTN</name>
<dbReference type="InterPro" id="IPR000192">
    <property type="entry name" value="Aminotrans_V_dom"/>
</dbReference>
<accession>A0A1C4TZZ3</accession>
<organism evidence="3 4">
    <name type="scientific">Micromonospora haikouensis</name>
    <dbReference type="NCBI Taxonomy" id="686309"/>
    <lineage>
        <taxon>Bacteria</taxon>
        <taxon>Bacillati</taxon>
        <taxon>Actinomycetota</taxon>
        <taxon>Actinomycetes</taxon>
        <taxon>Micromonosporales</taxon>
        <taxon>Micromonosporaceae</taxon>
        <taxon>Micromonospora</taxon>
    </lineage>
</organism>
<keyword evidence="1" id="KW-0663">Pyridoxal phosphate</keyword>
<dbReference type="Proteomes" id="UP000199375">
    <property type="component" value="Unassembled WGS sequence"/>
</dbReference>
<dbReference type="PANTHER" id="PTHR43092">
    <property type="entry name" value="L-CYSTEINE DESULFHYDRASE"/>
    <property type="match status" value="1"/>
</dbReference>
<dbReference type="InterPro" id="IPR015424">
    <property type="entry name" value="PyrdxlP-dep_Trfase"/>
</dbReference>
<feature type="domain" description="Aminotransferase class V" evidence="2">
    <location>
        <begin position="66"/>
        <end position="313"/>
    </location>
</feature>
<evidence type="ECO:0000256" key="1">
    <source>
        <dbReference type="ARBA" id="ARBA00022898"/>
    </source>
</evidence>
<gene>
    <name evidence="3" type="ORF">GA0070558_101296</name>
</gene>
<dbReference type="AlphaFoldDB" id="A0A1C4TZZ3"/>